<evidence type="ECO:0000256" key="4">
    <source>
        <dbReference type="ARBA" id="ARBA00022771"/>
    </source>
</evidence>
<feature type="domain" description="C2H2-type" evidence="12">
    <location>
        <begin position="196"/>
        <end position="223"/>
    </location>
</feature>
<dbReference type="SUPFAM" id="SSF57667">
    <property type="entry name" value="beta-beta-alpha zinc fingers"/>
    <property type="match status" value="5"/>
</dbReference>
<dbReference type="InterPro" id="IPR036236">
    <property type="entry name" value="Znf_C2H2_sf"/>
</dbReference>
<name>A0A7M7LL54_STRPU</name>
<dbReference type="AlphaFoldDB" id="A0A7M7LL54"/>
<dbReference type="OrthoDB" id="10043029at2759"/>
<dbReference type="Proteomes" id="UP000007110">
    <property type="component" value="Unassembled WGS sequence"/>
</dbReference>
<sequence>MQATDVQTPDESLTKTSVPPGYWLPSTSHLSQSSKAITMAKPKVKTGNSNAVDKLTRRPPKNVLRIKMGCTDKRKVRSGKLKKVLTSLEDPDFIMEPDMDAFTCTEAEMDALELSEDLMNQIEEIEMDDLDVDDVDDVTVKDSGRGFEKLSTSKKLQTMKRNSKTGQYECPYCVFCSPYYSAVASHTLIHTGEKPFRCKICGYRARQRGHVVVHMQMHEEQKPYICVKCDYSTTQPSHLRVHMRVHADEEEQDEGDGNYISEQLASLKEQMKSEEEKMQLFSCNQCDYVTKRKHNLIQHLAVHTGAKPYKCDLCDYSSSQKGHLNVHIRTHTKEKPFKCPKCPFASTVPKSLREHLQMHYGQRPLKCPYCSFSSSQAFSIKRHIALHEDVKSFSCKFCSYKTTVEDDFNHHRSIHTQQASYKCTHCCYESPFKHIFDTHILTHTETLGITAENRVPKGNIPSMRSRQGAKNRLRNTKKNEVHDDPESGRKPENESLSIHPPTTLPSKEPKASPVPGAEPEDLMVDVNDYDDDDDDDDDYDYMEFTKKPKAIRKQNSPTPADATRTVSTAMQTMPEMSVELPPTPTLSDKYAPSLPDIATPSFHDGASQQDINEAETKLSLEDMESMEGIVVENPMNKLFTCEYCDKELIGQEDWRRHVSRHFMEWPELN</sequence>
<dbReference type="RefSeq" id="XP_003724698.2">
    <property type="nucleotide sequence ID" value="XM_003724650.3"/>
</dbReference>
<evidence type="ECO:0000256" key="1">
    <source>
        <dbReference type="ARBA" id="ARBA00004123"/>
    </source>
</evidence>
<proteinExistence type="predicted"/>
<dbReference type="OMA" id="HIFDTHI"/>
<dbReference type="GO" id="GO:0005634">
    <property type="term" value="C:nucleus"/>
    <property type="evidence" value="ECO:0007669"/>
    <property type="project" value="UniProtKB-SubCell"/>
</dbReference>
<dbReference type="SMART" id="SM00355">
    <property type="entry name" value="ZnF_C2H2"/>
    <property type="match status" value="10"/>
</dbReference>
<keyword evidence="6" id="KW-0805">Transcription regulation</keyword>
<evidence type="ECO:0000256" key="3">
    <source>
        <dbReference type="ARBA" id="ARBA00022737"/>
    </source>
</evidence>
<dbReference type="GO" id="GO:0000978">
    <property type="term" value="F:RNA polymerase II cis-regulatory region sequence-specific DNA binding"/>
    <property type="evidence" value="ECO:0000318"/>
    <property type="project" value="GO_Central"/>
</dbReference>
<keyword evidence="8" id="KW-0804">Transcription</keyword>
<keyword evidence="3" id="KW-0677">Repeat</keyword>
<feature type="region of interest" description="Disordered" evidence="11">
    <location>
        <begin position="452"/>
        <end position="535"/>
    </location>
</feature>
<evidence type="ECO:0000256" key="5">
    <source>
        <dbReference type="ARBA" id="ARBA00022833"/>
    </source>
</evidence>
<accession>A0A7M7LL54</accession>
<dbReference type="PROSITE" id="PS50157">
    <property type="entry name" value="ZINC_FINGER_C2H2_2"/>
    <property type="match status" value="7"/>
</dbReference>
<evidence type="ECO:0000256" key="10">
    <source>
        <dbReference type="PROSITE-ProRule" id="PRU00042"/>
    </source>
</evidence>
<feature type="compositionally biased region" description="Polar residues" evidence="11">
    <location>
        <begin position="25"/>
        <end position="36"/>
    </location>
</feature>
<evidence type="ECO:0000256" key="6">
    <source>
        <dbReference type="ARBA" id="ARBA00023015"/>
    </source>
</evidence>
<feature type="compositionally biased region" description="Acidic residues" evidence="11">
    <location>
        <begin position="518"/>
        <end position="535"/>
    </location>
</feature>
<keyword evidence="9" id="KW-0539">Nucleus</keyword>
<keyword evidence="14" id="KW-1185">Reference proteome</keyword>
<evidence type="ECO:0000313" key="13">
    <source>
        <dbReference type="EnsemblMetazoa" id="XP_003724698"/>
    </source>
</evidence>
<organism evidence="13 14">
    <name type="scientific">Strongylocentrotus purpuratus</name>
    <name type="common">Purple sea urchin</name>
    <dbReference type="NCBI Taxonomy" id="7668"/>
    <lineage>
        <taxon>Eukaryota</taxon>
        <taxon>Metazoa</taxon>
        <taxon>Echinodermata</taxon>
        <taxon>Eleutherozoa</taxon>
        <taxon>Echinozoa</taxon>
        <taxon>Echinoidea</taxon>
        <taxon>Euechinoidea</taxon>
        <taxon>Echinacea</taxon>
        <taxon>Camarodonta</taxon>
        <taxon>Echinidea</taxon>
        <taxon>Strongylocentrotidae</taxon>
        <taxon>Strongylocentrotus</taxon>
    </lineage>
</organism>
<dbReference type="InParanoid" id="A0A7M7LL54"/>
<evidence type="ECO:0000256" key="9">
    <source>
        <dbReference type="ARBA" id="ARBA00023242"/>
    </source>
</evidence>
<feature type="domain" description="C2H2-type" evidence="12">
    <location>
        <begin position="639"/>
        <end position="666"/>
    </location>
</feature>
<comment type="subcellular location">
    <subcellularLocation>
        <location evidence="1">Nucleus</location>
    </subcellularLocation>
</comment>
<dbReference type="InterPro" id="IPR013087">
    <property type="entry name" value="Znf_C2H2_type"/>
</dbReference>
<feature type="domain" description="C2H2-type" evidence="12">
    <location>
        <begin position="309"/>
        <end position="336"/>
    </location>
</feature>
<keyword evidence="2" id="KW-0479">Metal-binding</keyword>
<dbReference type="Gene3D" id="3.30.160.60">
    <property type="entry name" value="Classic Zinc Finger"/>
    <property type="match status" value="6"/>
</dbReference>
<feature type="domain" description="C2H2-type" evidence="12">
    <location>
        <begin position="337"/>
        <end position="364"/>
    </location>
</feature>
<dbReference type="PANTHER" id="PTHR24384:SF189">
    <property type="entry name" value="C2H2-TYPE DOMAIN-CONTAINING PROTEIN-RELATED"/>
    <property type="match status" value="1"/>
</dbReference>
<evidence type="ECO:0000256" key="8">
    <source>
        <dbReference type="ARBA" id="ARBA00023163"/>
    </source>
</evidence>
<feature type="domain" description="C2H2-type" evidence="12">
    <location>
        <begin position="168"/>
        <end position="195"/>
    </location>
</feature>
<feature type="domain" description="C2H2-type" evidence="12">
    <location>
        <begin position="281"/>
        <end position="308"/>
    </location>
</feature>
<dbReference type="GeneID" id="100891950"/>
<dbReference type="InterPro" id="IPR050752">
    <property type="entry name" value="C2H2-ZF_domain"/>
</dbReference>
<reference evidence="14" key="1">
    <citation type="submission" date="2015-02" db="EMBL/GenBank/DDBJ databases">
        <title>Genome sequencing for Strongylocentrotus purpuratus.</title>
        <authorList>
            <person name="Murali S."/>
            <person name="Liu Y."/>
            <person name="Vee V."/>
            <person name="English A."/>
            <person name="Wang M."/>
            <person name="Skinner E."/>
            <person name="Han Y."/>
            <person name="Muzny D.M."/>
            <person name="Worley K.C."/>
            <person name="Gibbs R.A."/>
        </authorList>
    </citation>
    <scope>NUCLEOTIDE SEQUENCE</scope>
</reference>
<evidence type="ECO:0000256" key="7">
    <source>
        <dbReference type="ARBA" id="ARBA00023125"/>
    </source>
</evidence>
<dbReference type="KEGG" id="spu:100891950"/>
<dbReference type="GO" id="GO:0006357">
    <property type="term" value="P:regulation of transcription by RNA polymerase II"/>
    <property type="evidence" value="ECO:0000318"/>
    <property type="project" value="GO_Central"/>
</dbReference>
<dbReference type="PROSITE" id="PS00028">
    <property type="entry name" value="ZINC_FINGER_C2H2_1"/>
    <property type="match status" value="1"/>
</dbReference>
<dbReference type="GO" id="GO:0008270">
    <property type="term" value="F:zinc ion binding"/>
    <property type="evidence" value="ECO:0007669"/>
    <property type="project" value="UniProtKB-KW"/>
</dbReference>
<reference evidence="13" key="2">
    <citation type="submission" date="2021-01" db="UniProtKB">
        <authorList>
            <consortium name="EnsemblMetazoa"/>
        </authorList>
    </citation>
    <scope>IDENTIFICATION</scope>
</reference>
<feature type="compositionally biased region" description="Basic and acidic residues" evidence="11">
    <location>
        <begin position="477"/>
        <end position="493"/>
    </location>
</feature>
<dbReference type="GO" id="GO:0003700">
    <property type="term" value="F:DNA-binding transcription factor activity"/>
    <property type="evidence" value="ECO:0000318"/>
    <property type="project" value="GO_Central"/>
</dbReference>
<feature type="domain" description="C2H2-type" evidence="12">
    <location>
        <begin position="224"/>
        <end position="251"/>
    </location>
</feature>
<protein>
    <recommendedName>
        <fullName evidence="12">C2H2-type domain-containing protein</fullName>
    </recommendedName>
</protein>
<keyword evidence="4 10" id="KW-0863">Zinc-finger</keyword>
<dbReference type="PANTHER" id="PTHR24384">
    <property type="entry name" value="FINGER PUTATIVE TRANSCRIPTION FACTOR FAMILY-RELATED"/>
    <property type="match status" value="1"/>
</dbReference>
<keyword evidence="7" id="KW-0238">DNA-binding</keyword>
<dbReference type="FunFam" id="3.30.160.60:FF:000875">
    <property type="entry name" value="zinc finger protein 236 isoform X7"/>
    <property type="match status" value="1"/>
</dbReference>
<feature type="compositionally biased region" description="Polar residues" evidence="11">
    <location>
        <begin position="1"/>
        <end position="17"/>
    </location>
</feature>
<dbReference type="FunFam" id="3.30.160.60:FF:003272">
    <property type="entry name" value="gastrula zinc finger protein XlCGF67.1-like"/>
    <property type="match status" value="1"/>
</dbReference>
<evidence type="ECO:0000259" key="12">
    <source>
        <dbReference type="PROSITE" id="PS50157"/>
    </source>
</evidence>
<evidence type="ECO:0000256" key="11">
    <source>
        <dbReference type="SAM" id="MobiDB-lite"/>
    </source>
</evidence>
<keyword evidence="5" id="KW-0862">Zinc</keyword>
<dbReference type="EnsemblMetazoa" id="XM_003724650">
    <property type="protein sequence ID" value="XP_003724698"/>
    <property type="gene ID" value="LOC100891950"/>
</dbReference>
<dbReference type="Pfam" id="PF00096">
    <property type="entry name" value="zf-C2H2"/>
    <property type="match status" value="4"/>
</dbReference>
<evidence type="ECO:0000313" key="14">
    <source>
        <dbReference type="Proteomes" id="UP000007110"/>
    </source>
</evidence>
<dbReference type="FunFam" id="3.30.160.60:FF:000448">
    <property type="entry name" value="RE1-silencing transcription factor A"/>
    <property type="match status" value="1"/>
</dbReference>
<evidence type="ECO:0000256" key="2">
    <source>
        <dbReference type="ARBA" id="ARBA00022723"/>
    </source>
</evidence>
<feature type="compositionally biased region" description="Basic residues" evidence="11">
    <location>
        <begin position="467"/>
        <end position="476"/>
    </location>
</feature>
<feature type="region of interest" description="Disordered" evidence="11">
    <location>
        <begin position="1"/>
        <end position="55"/>
    </location>
</feature>